<dbReference type="PANTHER" id="PTHR13502:SF9">
    <property type="entry name" value="CRIB DOMAIN-CONTAINING PROTEIN"/>
    <property type="match status" value="1"/>
</dbReference>
<dbReference type="AlphaFoldDB" id="A0A167KDS2"/>
<evidence type="ECO:0000256" key="4">
    <source>
        <dbReference type="ARBA" id="ARBA00022475"/>
    </source>
</evidence>
<evidence type="ECO:0000256" key="5">
    <source>
        <dbReference type="ARBA" id="ARBA00022490"/>
    </source>
</evidence>
<dbReference type="SMART" id="SM00285">
    <property type="entry name" value="PBD"/>
    <property type="match status" value="1"/>
</dbReference>
<dbReference type="InterPro" id="IPR036936">
    <property type="entry name" value="CRIB_dom_sf"/>
</dbReference>
<dbReference type="GO" id="GO:0071933">
    <property type="term" value="F:Arp2/3 complex binding"/>
    <property type="evidence" value="ECO:0007669"/>
    <property type="project" value="UniProtKB-ARBA"/>
</dbReference>
<dbReference type="PANTHER" id="PTHR13502">
    <property type="entry name" value="CDC42 SMALL EFFECTOR PROTEIN HOMOLOG"/>
    <property type="match status" value="1"/>
</dbReference>
<comment type="subcellular location">
    <subcellularLocation>
        <location evidence="1">Cell membrane</location>
        <topology evidence="1">Lipid-anchor</topology>
    </subcellularLocation>
    <subcellularLocation>
        <location evidence="2">Cytoplasm</location>
        <location evidence="2">Cytoskeleton</location>
    </subcellularLocation>
</comment>
<dbReference type="SUPFAM" id="SSF47912">
    <property type="entry name" value="Wiscott-Aldrich syndrome protein, WASP, C-terminal domain"/>
    <property type="match status" value="1"/>
</dbReference>
<feature type="region of interest" description="Disordered" evidence="12">
    <location>
        <begin position="230"/>
        <end position="310"/>
    </location>
</feature>
<evidence type="ECO:0000256" key="3">
    <source>
        <dbReference type="ARBA" id="ARBA00005720"/>
    </source>
</evidence>
<dbReference type="InterPro" id="IPR011026">
    <property type="entry name" value="WAS_C"/>
</dbReference>
<dbReference type="Gene3D" id="3.90.810.10">
    <property type="entry name" value="CRIB domain"/>
    <property type="match status" value="1"/>
</dbReference>
<keyword evidence="5" id="KW-0963">Cytoplasm</keyword>
<keyword evidence="10" id="KW-0206">Cytoskeleton</keyword>
<keyword evidence="7" id="KW-0133">Cell shape</keyword>
<evidence type="ECO:0000259" key="14">
    <source>
        <dbReference type="PROSITE" id="PS50229"/>
    </source>
</evidence>
<gene>
    <name evidence="15" type="ORF">CALVIDRAFT_565603</name>
</gene>
<feature type="non-terminal residue" evidence="15">
    <location>
        <position position="310"/>
    </location>
</feature>
<keyword evidence="9" id="KW-0564">Palmitate</keyword>
<reference evidence="15 16" key="1">
    <citation type="journal article" date="2016" name="Mol. Biol. Evol.">
        <title>Comparative Genomics of Early-Diverging Mushroom-Forming Fungi Provides Insights into the Origins of Lignocellulose Decay Capabilities.</title>
        <authorList>
            <person name="Nagy L.G."/>
            <person name="Riley R."/>
            <person name="Tritt A."/>
            <person name="Adam C."/>
            <person name="Daum C."/>
            <person name="Floudas D."/>
            <person name="Sun H."/>
            <person name="Yadav J.S."/>
            <person name="Pangilinan J."/>
            <person name="Larsson K.H."/>
            <person name="Matsuura K."/>
            <person name="Barry K."/>
            <person name="Labutti K."/>
            <person name="Kuo R."/>
            <person name="Ohm R.A."/>
            <person name="Bhattacharya S.S."/>
            <person name="Shirouzu T."/>
            <person name="Yoshinaga Y."/>
            <person name="Martin F.M."/>
            <person name="Grigoriev I.V."/>
            <person name="Hibbett D.S."/>
        </authorList>
    </citation>
    <scope>NUCLEOTIDE SEQUENCE [LARGE SCALE GENOMIC DNA]</scope>
    <source>
        <strain evidence="15 16">TUFC12733</strain>
    </source>
</reference>
<dbReference type="Pfam" id="PF00786">
    <property type="entry name" value="PBD"/>
    <property type="match status" value="1"/>
</dbReference>
<keyword evidence="6" id="KW-0597">Phosphoprotein</keyword>
<dbReference type="GO" id="GO:0005886">
    <property type="term" value="C:plasma membrane"/>
    <property type="evidence" value="ECO:0007669"/>
    <property type="project" value="UniProtKB-SubCell"/>
</dbReference>
<dbReference type="PROSITE" id="PS50108">
    <property type="entry name" value="CRIB"/>
    <property type="match status" value="1"/>
</dbReference>
<evidence type="ECO:0000313" key="16">
    <source>
        <dbReference type="Proteomes" id="UP000076738"/>
    </source>
</evidence>
<name>A0A167KDS2_CALVF</name>
<keyword evidence="8" id="KW-0472">Membrane</keyword>
<evidence type="ECO:0000256" key="1">
    <source>
        <dbReference type="ARBA" id="ARBA00004193"/>
    </source>
</evidence>
<feature type="compositionally biased region" description="Low complexity" evidence="12">
    <location>
        <begin position="129"/>
        <end position="145"/>
    </location>
</feature>
<sequence length="310" mass="33160">MPAISSDDKAKIKNALPSPNNKVATAALARVYYAHPDPNYWTYAGMQGGLALVFDKGRNSNWFKMIDLSGTRGVIWEHELYEPFGYNEDRPFFYSFEGDKCMVGLVFADEGEAKTMRKKVEGRAKSSKKAAAPVAVAAAPESPSSSKKKKKKGGKIDKSMISAPSAFKHVAHMGYDAEKGFSSTGVDPSWKTLLETLGNMGIAASSLKGNEEFVKQFVDAHGGVDAFAQQQAAARATPDEQRIKRKAPPPPAPRRQTLSMPTEPTRAPPPPPPPSAPPAPSFAPIPPAPPAGPPSRAPPRPTSVPPPPPP</sequence>
<evidence type="ECO:0000256" key="12">
    <source>
        <dbReference type="SAM" id="MobiDB-lite"/>
    </source>
</evidence>
<dbReference type="CDD" id="cd01205">
    <property type="entry name" value="EVH1_WASP-like"/>
    <property type="match status" value="1"/>
</dbReference>
<dbReference type="InterPro" id="IPR039056">
    <property type="entry name" value="SPEC"/>
</dbReference>
<evidence type="ECO:0000259" key="13">
    <source>
        <dbReference type="PROSITE" id="PS50108"/>
    </source>
</evidence>
<dbReference type="OrthoDB" id="8963340at2759"/>
<evidence type="ECO:0000256" key="2">
    <source>
        <dbReference type="ARBA" id="ARBA00004245"/>
    </source>
</evidence>
<protein>
    <submittedName>
        <fullName evidence="15">WH1-domain-containing protein</fullName>
    </submittedName>
</protein>
<evidence type="ECO:0000256" key="10">
    <source>
        <dbReference type="ARBA" id="ARBA00023212"/>
    </source>
</evidence>
<dbReference type="SUPFAM" id="SSF50729">
    <property type="entry name" value="PH domain-like"/>
    <property type="match status" value="1"/>
</dbReference>
<dbReference type="InterPro" id="IPR000697">
    <property type="entry name" value="WH1/EVH1_dom"/>
</dbReference>
<dbReference type="GO" id="GO:0030479">
    <property type="term" value="C:actin cortical patch"/>
    <property type="evidence" value="ECO:0007669"/>
    <property type="project" value="UniProtKB-ARBA"/>
</dbReference>
<dbReference type="GO" id="GO:0008092">
    <property type="term" value="F:cytoskeletal protein binding"/>
    <property type="evidence" value="ECO:0007669"/>
    <property type="project" value="UniProtKB-ARBA"/>
</dbReference>
<dbReference type="STRING" id="1330018.A0A167KDS2"/>
<dbReference type="InterPro" id="IPR011993">
    <property type="entry name" value="PH-like_dom_sf"/>
</dbReference>
<evidence type="ECO:0000256" key="11">
    <source>
        <dbReference type="ARBA" id="ARBA00023288"/>
    </source>
</evidence>
<dbReference type="InterPro" id="IPR033927">
    <property type="entry name" value="WASPfam_EVH1"/>
</dbReference>
<feature type="compositionally biased region" description="Pro residues" evidence="12">
    <location>
        <begin position="266"/>
        <end position="310"/>
    </location>
</feature>
<dbReference type="Proteomes" id="UP000076738">
    <property type="component" value="Unassembled WGS sequence"/>
</dbReference>
<dbReference type="EMBL" id="KV417294">
    <property type="protein sequence ID" value="KZO94540.1"/>
    <property type="molecule type" value="Genomic_DNA"/>
</dbReference>
<dbReference type="CDD" id="cd00132">
    <property type="entry name" value="CRIB"/>
    <property type="match status" value="1"/>
</dbReference>
<proteinExistence type="inferred from homology"/>
<evidence type="ECO:0000256" key="7">
    <source>
        <dbReference type="ARBA" id="ARBA00022960"/>
    </source>
</evidence>
<dbReference type="GO" id="GO:0035023">
    <property type="term" value="P:regulation of Rho protein signal transduction"/>
    <property type="evidence" value="ECO:0007669"/>
    <property type="project" value="InterPro"/>
</dbReference>
<keyword evidence="4" id="KW-1003">Cell membrane</keyword>
<comment type="similarity">
    <text evidence="3">Belongs to the CDC42SE/SPEC family.</text>
</comment>
<dbReference type="SMART" id="SM00461">
    <property type="entry name" value="WH1"/>
    <property type="match status" value="1"/>
</dbReference>
<dbReference type="PROSITE" id="PS50229">
    <property type="entry name" value="WH1"/>
    <property type="match status" value="1"/>
</dbReference>
<feature type="domain" description="WH1" evidence="14">
    <location>
        <begin position="16"/>
        <end position="127"/>
    </location>
</feature>
<dbReference type="Gene3D" id="2.30.29.30">
    <property type="entry name" value="Pleckstrin-homology domain (PH domain)/Phosphotyrosine-binding domain (PTB)"/>
    <property type="match status" value="1"/>
</dbReference>
<evidence type="ECO:0000256" key="6">
    <source>
        <dbReference type="ARBA" id="ARBA00022553"/>
    </source>
</evidence>
<keyword evidence="16" id="KW-1185">Reference proteome</keyword>
<dbReference type="GO" id="GO:0008360">
    <property type="term" value="P:regulation of cell shape"/>
    <property type="evidence" value="ECO:0007669"/>
    <property type="project" value="UniProtKB-KW"/>
</dbReference>
<dbReference type="PRINTS" id="PR01217">
    <property type="entry name" value="PRICHEXTENSN"/>
</dbReference>
<keyword evidence="11" id="KW-0449">Lipoprotein</keyword>
<feature type="region of interest" description="Disordered" evidence="12">
    <location>
        <begin position="119"/>
        <end position="158"/>
    </location>
</feature>
<dbReference type="FunFam" id="2.30.29.30:FF:000281">
    <property type="entry name" value="Actin associated protein"/>
    <property type="match status" value="1"/>
</dbReference>
<evidence type="ECO:0000313" key="15">
    <source>
        <dbReference type="EMBL" id="KZO94540.1"/>
    </source>
</evidence>
<dbReference type="GO" id="GO:0031267">
    <property type="term" value="F:small GTPase binding"/>
    <property type="evidence" value="ECO:0007669"/>
    <property type="project" value="InterPro"/>
</dbReference>
<feature type="domain" description="CRIB" evidence="13">
    <location>
        <begin position="161"/>
        <end position="174"/>
    </location>
</feature>
<evidence type="ECO:0000256" key="8">
    <source>
        <dbReference type="ARBA" id="ARBA00023136"/>
    </source>
</evidence>
<organism evidence="15 16">
    <name type="scientific">Calocera viscosa (strain TUFC12733)</name>
    <dbReference type="NCBI Taxonomy" id="1330018"/>
    <lineage>
        <taxon>Eukaryota</taxon>
        <taxon>Fungi</taxon>
        <taxon>Dikarya</taxon>
        <taxon>Basidiomycota</taxon>
        <taxon>Agaricomycotina</taxon>
        <taxon>Dacrymycetes</taxon>
        <taxon>Dacrymycetales</taxon>
        <taxon>Dacrymycetaceae</taxon>
        <taxon>Calocera</taxon>
    </lineage>
</organism>
<accession>A0A167KDS2</accession>
<dbReference type="FunFam" id="3.90.810.10:FF:000010">
    <property type="entry name" value="Related to Neural Wiskott-Aldrich syndrome protein"/>
    <property type="match status" value="1"/>
</dbReference>
<evidence type="ECO:0000256" key="9">
    <source>
        <dbReference type="ARBA" id="ARBA00023139"/>
    </source>
</evidence>
<dbReference type="Pfam" id="PF00568">
    <property type="entry name" value="WH1"/>
    <property type="match status" value="1"/>
</dbReference>
<dbReference type="InterPro" id="IPR000095">
    <property type="entry name" value="CRIB_dom"/>
</dbReference>
<dbReference type="GO" id="GO:0007015">
    <property type="term" value="P:actin filament organization"/>
    <property type="evidence" value="ECO:0007669"/>
    <property type="project" value="InterPro"/>
</dbReference>